<organism evidence="1 2">
    <name type="scientific">Novipirellula aureliae</name>
    <dbReference type="NCBI Taxonomy" id="2527966"/>
    <lineage>
        <taxon>Bacteria</taxon>
        <taxon>Pseudomonadati</taxon>
        <taxon>Planctomycetota</taxon>
        <taxon>Planctomycetia</taxon>
        <taxon>Pirellulales</taxon>
        <taxon>Pirellulaceae</taxon>
        <taxon>Novipirellula</taxon>
    </lineage>
</organism>
<comment type="caution">
    <text evidence="1">The sequence shown here is derived from an EMBL/GenBank/DDBJ whole genome shotgun (WGS) entry which is preliminary data.</text>
</comment>
<gene>
    <name evidence="1" type="ORF">Q31b_48330</name>
</gene>
<name>A0A5C6DIZ6_9BACT</name>
<dbReference type="Proteomes" id="UP000315471">
    <property type="component" value="Unassembled WGS sequence"/>
</dbReference>
<evidence type="ECO:0000313" key="1">
    <source>
        <dbReference type="EMBL" id="TWU36552.1"/>
    </source>
</evidence>
<evidence type="ECO:0000313" key="2">
    <source>
        <dbReference type="Proteomes" id="UP000315471"/>
    </source>
</evidence>
<sequence>MPLEMVVCHRLSGSHAQHHVWVALCTPIVSQNSCMVDWGEMSWRRQPGGFLVRATKGREIRFSDYPSLENFC</sequence>
<accession>A0A5C6DIZ6</accession>
<reference evidence="1 2" key="1">
    <citation type="submission" date="2019-02" db="EMBL/GenBank/DDBJ databases">
        <title>Deep-cultivation of Planctomycetes and their phenomic and genomic characterization uncovers novel biology.</title>
        <authorList>
            <person name="Wiegand S."/>
            <person name="Jogler M."/>
            <person name="Boedeker C."/>
            <person name="Pinto D."/>
            <person name="Vollmers J."/>
            <person name="Rivas-Marin E."/>
            <person name="Kohn T."/>
            <person name="Peeters S.H."/>
            <person name="Heuer A."/>
            <person name="Rast P."/>
            <person name="Oberbeckmann S."/>
            <person name="Bunk B."/>
            <person name="Jeske O."/>
            <person name="Meyerdierks A."/>
            <person name="Storesund J.E."/>
            <person name="Kallscheuer N."/>
            <person name="Luecker S."/>
            <person name="Lage O.M."/>
            <person name="Pohl T."/>
            <person name="Merkel B.J."/>
            <person name="Hornburger P."/>
            <person name="Mueller R.-W."/>
            <person name="Bruemmer F."/>
            <person name="Labrenz M."/>
            <person name="Spormann A.M."/>
            <person name="Op Den Camp H."/>
            <person name="Overmann J."/>
            <person name="Amann R."/>
            <person name="Jetten M.S.M."/>
            <person name="Mascher T."/>
            <person name="Medema M.H."/>
            <person name="Devos D.P."/>
            <person name="Kaster A.-K."/>
            <person name="Ovreas L."/>
            <person name="Rohde M."/>
            <person name="Galperin M.Y."/>
            <person name="Jogler C."/>
        </authorList>
    </citation>
    <scope>NUCLEOTIDE SEQUENCE [LARGE SCALE GENOMIC DNA]</scope>
    <source>
        <strain evidence="1 2">Q31b</strain>
    </source>
</reference>
<proteinExistence type="predicted"/>
<keyword evidence="2" id="KW-1185">Reference proteome</keyword>
<protein>
    <submittedName>
        <fullName evidence="1">Uncharacterized protein</fullName>
    </submittedName>
</protein>
<dbReference type="EMBL" id="SJPY01000008">
    <property type="protein sequence ID" value="TWU36552.1"/>
    <property type="molecule type" value="Genomic_DNA"/>
</dbReference>
<dbReference type="AlphaFoldDB" id="A0A5C6DIZ6"/>